<feature type="compositionally biased region" description="Pro residues" evidence="1">
    <location>
        <begin position="178"/>
        <end position="189"/>
    </location>
</feature>
<dbReference type="EMBL" id="JYNV01000326">
    <property type="protein sequence ID" value="KZM18585.1"/>
    <property type="molecule type" value="Genomic_DNA"/>
</dbReference>
<proteinExistence type="predicted"/>
<accession>A0A162VR26</accession>
<sequence length="316" mass="33968">MTDVDSPADVFGESAAEAVQPYPAPEPAAEEPTTEKPVEDLLAEDHAIEGILAEESLLKEHPAEEHIEEVLPIEFLQVEQLPAYVPAAVEPLPDPEPAQAVSAVQRSVETEAPALEPPKEVPAAGFEPVIQPSEASPEPPAEPKLEEAKAQPDELPEVIQRSVEPDPDPELDTERSPEPPPNVIEPEPTPILKAKSEPEAIPQAEEHLEVVQRAAQPEGLAAEAESAVPQLEPQAVPVSELARETPLPPISTKSAKPRKRDAWRIRLATGGNGKQRLLMFTAPRETKPLVAALQHEKAKGTDIKPVVDGMLAMIAS</sequence>
<organism evidence="2 3">
    <name type="scientific">Didymella rabiei</name>
    <name type="common">Chickpea ascochyta blight fungus</name>
    <name type="synonym">Mycosphaerella rabiei</name>
    <dbReference type="NCBI Taxonomy" id="5454"/>
    <lineage>
        <taxon>Eukaryota</taxon>
        <taxon>Fungi</taxon>
        <taxon>Dikarya</taxon>
        <taxon>Ascomycota</taxon>
        <taxon>Pezizomycotina</taxon>
        <taxon>Dothideomycetes</taxon>
        <taxon>Pleosporomycetidae</taxon>
        <taxon>Pleosporales</taxon>
        <taxon>Pleosporineae</taxon>
        <taxon>Didymellaceae</taxon>
        <taxon>Ascochyta</taxon>
    </lineage>
</organism>
<name>A0A162VR26_DIDRA</name>
<protein>
    <submittedName>
        <fullName evidence="2">Uncharacterized protein</fullName>
    </submittedName>
</protein>
<feature type="region of interest" description="Disordered" evidence="1">
    <location>
        <begin position="238"/>
        <end position="261"/>
    </location>
</feature>
<keyword evidence="3" id="KW-1185">Reference proteome</keyword>
<feature type="region of interest" description="Disordered" evidence="1">
    <location>
        <begin position="1"/>
        <end position="37"/>
    </location>
</feature>
<feature type="region of interest" description="Disordered" evidence="1">
    <location>
        <begin position="88"/>
        <end position="189"/>
    </location>
</feature>
<evidence type="ECO:0000256" key="1">
    <source>
        <dbReference type="SAM" id="MobiDB-lite"/>
    </source>
</evidence>
<evidence type="ECO:0000313" key="2">
    <source>
        <dbReference type="EMBL" id="KZM18585.1"/>
    </source>
</evidence>
<dbReference type="Proteomes" id="UP000076837">
    <property type="component" value="Unassembled WGS sequence"/>
</dbReference>
<reference evidence="2 3" key="1">
    <citation type="journal article" date="2016" name="Sci. Rep.">
        <title>Draft genome sequencing and secretome analysis of fungal phytopathogen Ascochyta rabiei provides insight into the necrotrophic effector repertoire.</title>
        <authorList>
            <person name="Verma S."/>
            <person name="Gazara R.K."/>
            <person name="Nizam S."/>
            <person name="Parween S."/>
            <person name="Chattopadhyay D."/>
            <person name="Verma P.K."/>
        </authorList>
    </citation>
    <scope>NUCLEOTIDE SEQUENCE [LARGE SCALE GENOMIC DNA]</scope>
    <source>
        <strain evidence="2 3">ArDII</strain>
    </source>
</reference>
<feature type="compositionally biased region" description="Basic and acidic residues" evidence="1">
    <location>
        <begin position="141"/>
        <end position="152"/>
    </location>
</feature>
<comment type="caution">
    <text evidence="2">The sequence shown here is derived from an EMBL/GenBank/DDBJ whole genome shotgun (WGS) entry which is preliminary data.</text>
</comment>
<dbReference type="AlphaFoldDB" id="A0A162VR26"/>
<dbReference type="OrthoDB" id="3797177at2759"/>
<gene>
    <name evidence="2" type="ORF">ST47_g10300</name>
</gene>
<evidence type="ECO:0000313" key="3">
    <source>
        <dbReference type="Proteomes" id="UP000076837"/>
    </source>
</evidence>